<gene>
    <name evidence="1" type="ORF">S01H1_06543</name>
</gene>
<protein>
    <submittedName>
        <fullName evidence="1">Uncharacterized protein</fullName>
    </submittedName>
</protein>
<name>X0T146_9ZZZZ</name>
<comment type="caution">
    <text evidence="1">The sequence shown here is derived from an EMBL/GenBank/DDBJ whole genome shotgun (WGS) entry which is preliminary data.</text>
</comment>
<proteinExistence type="predicted"/>
<accession>X0T146</accession>
<evidence type="ECO:0000313" key="1">
    <source>
        <dbReference type="EMBL" id="GAF81902.1"/>
    </source>
</evidence>
<dbReference type="AlphaFoldDB" id="X0T146"/>
<sequence length="248" mass="29546">KLAQLLSDHKYLNLFVDLLEIFTYTDILGYSYSRIFDHYPVYYDKINQNLKDIFILLPNKDRAIQKAFLYSQEWIDWRIAGSLRIFQFVGTKPYLTENFYFDIIIASLDSVPYEKFNLTKMGWEQLKESILEQSCKIQIKYGLAFLMILAFGSFHRDSFNEDVKISHKLILFWMLLCRETKKRSAKDENGLWNVYIIGIHNWFTLSRKSFLKIDEKLISTVIQEAESFFDRELKEYTLNLDLSVINSQ</sequence>
<reference evidence="1" key="1">
    <citation type="journal article" date="2014" name="Front. Microbiol.">
        <title>High frequency of phylogenetically diverse reductive dehalogenase-homologous genes in deep subseafloor sedimentary metagenomes.</title>
        <authorList>
            <person name="Kawai M."/>
            <person name="Futagami T."/>
            <person name="Toyoda A."/>
            <person name="Takaki Y."/>
            <person name="Nishi S."/>
            <person name="Hori S."/>
            <person name="Arai W."/>
            <person name="Tsubouchi T."/>
            <person name="Morono Y."/>
            <person name="Uchiyama I."/>
            <person name="Ito T."/>
            <person name="Fujiyama A."/>
            <person name="Inagaki F."/>
            <person name="Takami H."/>
        </authorList>
    </citation>
    <scope>NUCLEOTIDE SEQUENCE</scope>
    <source>
        <strain evidence="1">Expedition CK06-06</strain>
    </source>
</reference>
<dbReference type="EMBL" id="BARS01003374">
    <property type="protein sequence ID" value="GAF81902.1"/>
    <property type="molecule type" value="Genomic_DNA"/>
</dbReference>
<organism evidence="1">
    <name type="scientific">marine sediment metagenome</name>
    <dbReference type="NCBI Taxonomy" id="412755"/>
    <lineage>
        <taxon>unclassified sequences</taxon>
        <taxon>metagenomes</taxon>
        <taxon>ecological metagenomes</taxon>
    </lineage>
</organism>
<feature type="non-terminal residue" evidence="1">
    <location>
        <position position="1"/>
    </location>
</feature>